<evidence type="ECO:0000256" key="2">
    <source>
        <dbReference type="SAM" id="MobiDB-lite"/>
    </source>
</evidence>
<dbReference type="AlphaFoldDB" id="A0A978UQM4"/>
<dbReference type="GO" id="GO:0006402">
    <property type="term" value="P:mRNA catabolic process"/>
    <property type="evidence" value="ECO:0007669"/>
    <property type="project" value="InterPro"/>
</dbReference>
<dbReference type="PROSITE" id="PS51471">
    <property type="entry name" value="FE2OG_OXY"/>
    <property type="match status" value="1"/>
</dbReference>
<dbReference type="InterPro" id="IPR044842">
    <property type="entry name" value="ALKBH9B/ALKBH10B-like"/>
</dbReference>
<dbReference type="InterPro" id="IPR005123">
    <property type="entry name" value="Oxoglu/Fe-dep_dioxygenase_dom"/>
</dbReference>
<dbReference type="Gene3D" id="2.60.120.590">
    <property type="entry name" value="Alpha-ketoglutarate-dependent dioxygenase AlkB-like"/>
    <property type="match status" value="1"/>
</dbReference>
<accession>A0A978UQM4</accession>
<feature type="region of interest" description="Disordered" evidence="2">
    <location>
        <begin position="163"/>
        <end position="195"/>
    </location>
</feature>
<evidence type="ECO:0000313" key="5">
    <source>
        <dbReference type="Proteomes" id="UP000813462"/>
    </source>
</evidence>
<feature type="domain" description="Fe2OG dioxygenase" evidence="3">
    <location>
        <begin position="391"/>
        <end position="488"/>
    </location>
</feature>
<dbReference type="Pfam" id="PF03171">
    <property type="entry name" value="2OG-FeII_Oxy"/>
    <property type="match status" value="1"/>
</dbReference>
<dbReference type="Proteomes" id="UP000813462">
    <property type="component" value="Unassembled WGS sequence"/>
</dbReference>
<dbReference type="InterPro" id="IPR044861">
    <property type="entry name" value="IPNS-like_FE2OG_OXY"/>
</dbReference>
<dbReference type="PANTHER" id="PTHR31447:SF2">
    <property type="entry name" value="RNA DEMETHYLASE ALKBH10B"/>
    <property type="match status" value="1"/>
</dbReference>
<evidence type="ECO:0000259" key="3">
    <source>
        <dbReference type="PROSITE" id="PS51471"/>
    </source>
</evidence>
<dbReference type="EMBL" id="JAEACU010000009">
    <property type="protein sequence ID" value="KAH7517174.1"/>
    <property type="molecule type" value="Genomic_DNA"/>
</dbReference>
<dbReference type="SUPFAM" id="SSF51197">
    <property type="entry name" value="Clavaminate synthase-like"/>
    <property type="match status" value="1"/>
</dbReference>
<comment type="caution">
    <text evidence="4">The sequence shown here is derived from an EMBL/GenBank/DDBJ whole genome shotgun (WGS) entry which is preliminary data.</text>
</comment>
<sequence>MPMAAGPAASPTDRAAPAVMGPAMMPMQTPMTVMSDAFAKDAIIAWFQGEFAAANAIIDSLCGHLGQLSGGGSDYEAVFAAVHRRRLNWIPVLQMQKYHSIADVALELRRVAAKKVEEDGRGRNDIVDVEAGKKCEEVKSCLDDEKAEVINEKVAESIENGCPDEVAEEGDSPASEITDSAMDSSVSDRVAGSTPWSLGGRSNECGRQKVLVFGQAFKLALRSDIKHLFSVSPLFVPLSGLFGLRTGSQEVQADSTNVEICSNHEDCEARRDQIKLTKGFSAKEPVNVVKGLKLYENMFTDSELTKLIDFANELRAAGQNGELSGETFILFNKQMKGNKRELIQFGVPIFGHIKEEATSNNQTSNIEPIPALLQSVIDHLIQWQLVPEYKRPNGCIINFFEEGEYSQPFLKPPHLDQPISTLLLSESTMAYGRILVSDSDGNYKGPLTLSLKEGSLLVMRGNSADMARHVMCPSPNNRIIITFFRVRPDSSQCQSPTSPPASGAMTLWQPGVQSPYPMANGALNCYESMDMMPKWGVLRAPVVMLAPVRPMVLSPRRIPRGGTGVFLPWAVGSRKPAKHLPPRAQKGRLLALPSPAETHVMESTSQPGINGDAKVYPFGGIRFLTAIFHPDLQFS</sequence>
<gene>
    <name evidence="4" type="ORF">FEM48_Zijuj09G0034400</name>
</gene>
<dbReference type="PANTHER" id="PTHR31447">
    <property type="entry name" value="HYDROXYPROLINE-RICH GLYCOPROTEIN FAMILY PROTEIN-RELATED"/>
    <property type="match status" value="1"/>
</dbReference>
<proteinExistence type="inferred from homology"/>
<comment type="similarity">
    <text evidence="1">Belongs to the alkB family.</text>
</comment>
<organism evidence="4 5">
    <name type="scientific">Ziziphus jujuba var. spinosa</name>
    <dbReference type="NCBI Taxonomy" id="714518"/>
    <lineage>
        <taxon>Eukaryota</taxon>
        <taxon>Viridiplantae</taxon>
        <taxon>Streptophyta</taxon>
        <taxon>Embryophyta</taxon>
        <taxon>Tracheophyta</taxon>
        <taxon>Spermatophyta</taxon>
        <taxon>Magnoliopsida</taxon>
        <taxon>eudicotyledons</taxon>
        <taxon>Gunneridae</taxon>
        <taxon>Pentapetalae</taxon>
        <taxon>rosids</taxon>
        <taxon>fabids</taxon>
        <taxon>Rosales</taxon>
        <taxon>Rhamnaceae</taxon>
        <taxon>Paliureae</taxon>
        <taxon>Ziziphus</taxon>
    </lineage>
</organism>
<dbReference type="GO" id="GO:0003729">
    <property type="term" value="F:mRNA binding"/>
    <property type="evidence" value="ECO:0007669"/>
    <property type="project" value="InterPro"/>
</dbReference>
<dbReference type="InterPro" id="IPR037151">
    <property type="entry name" value="AlkB-like_sf"/>
</dbReference>
<dbReference type="GO" id="GO:0032451">
    <property type="term" value="F:demethylase activity"/>
    <property type="evidence" value="ECO:0007669"/>
    <property type="project" value="InterPro"/>
</dbReference>
<evidence type="ECO:0000313" key="4">
    <source>
        <dbReference type="EMBL" id="KAH7517174.1"/>
    </source>
</evidence>
<evidence type="ECO:0000256" key="1">
    <source>
        <dbReference type="ARBA" id="ARBA00007879"/>
    </source>
</evidence>
<protein>
    <recommendedName>
        <fullName evidence="3">Fe2OG dioxygenase domain-containing protein</fullName>
    </recommendedName>
</protein>
<name>A0A978UQM4_ZIZJJ</name>
<feature type="compositionally biased region" description="Polar residues" evidence="2">
    <location>
        <begin position="175"/>
        <end position="187"/>
    </location>
</feature>
<reference evidence="4" key="1">
    <citation type="journal article" date="2021" name="Front. Plant Sci.">
        <title>Chromosome-Scale Genome Assembly for Chinese Sour Jujube and Insights Into Its Genome Evolution and Domestication Signature.</title>
        <authorList>
            <person name="Shen L.-Y."/>
            <person name="Luo H."/>
            <person name="Wang X.-L."/>
            <person name="Wang X.-M."/>
            <person name="Qiu X.-J."/>
            <person name="Liu H."/>
            <person name="Zhou S.-S."/>
            <person name="Jia K.-H."/>
            <person name="Nie S."/>
            <person name="Bao Y.-T."/>
            <person name="Zhang R.-G."/>
            <person name="Yun Q.-Z."/>
            <person name="Chai Y.-H."/>
            <person name="Lu J.-Y."/>
            <person name="Li Y."/>
            <person name="Zhao S.-W."/>
            <person name="Mao J.-F."/>
            <person name="Jia S.-G."/>
            <person name="Mao Y.-M."/>
        </authorList>
    </citation>
    <scope>NUCLEOTIDE SEQUENCE</scope>
    <source>
        <strain evidence="4">AT0</strain>
        <tissue evidence="4">Leaf</tissue>
    </source>
</reference>